<dbReference type="RefSeq" id="WP_359345659.1">
    <property type="nucleotide sequence ID" value="NZ_JBEYXV010000003.1"/>
</dbReference>
<dbReference type="SUPFAM" id="SSF46689">
    <property type="entry name" value="Homeodomain-like"/>
    <property type="match status" value="1"/>
</dbReference>
<dbReference type="InterPro" id="IPR018060">
    <property type="entry name" value="HTH_AraC"/>
</dbReference>
<dbReference type="PANTHER" id="PTHR46796">
    <property type="entry name" value="HTH-TYPE TRANSCRIPTIONAL ACTIVATOR RHAS-RELATED"/>
    <property type="match status" value="1"/>
</dbReference>
<dbReference type="Gene3D" id="1.10.10.60">
    <property type="entry name" value="Homeodomain-like"/>
    <property type="match status" value="1"/>
</dbReference>
<evidence type="ECO:0000256" key="1">
    <source>
        <dbReference type="ARBA" id="ARBA00023015"/>
    </source>
</evidence>
<name>A0ABV3BH16_9ACTN</name>
<dbReference type="PANTHER" id="PTHR46796:SF6">
    <property type="entry name" value="ARAC SUBFAMILY"/>
    <property type="match status" value="1"/>
</dbReference>
<dbReference type="InterPro" id="IPR035418">
    <property type="entry name" value="AraC-bd_2"/>
</dbReference>
<gene>
    <name evidence="5" type="ORF">ABZ921_06670</name>
</gene>
<dbReference type="PROSITE" id="PS01124">
    <property type="entry name" value="HTH_ARAC_FAMILY_2"/>
    <property type="match status" value="1"/>
</dbReference>
<protein>
    <submittedName>
        <fullName evidence="5">Helix-turn-helix domain-containing protein</fullName>
    </submittedName>
</protein>
<keyword evidence="3" id="KW-0804">Transcription</keyword>
<dbReference type="InterPro" id="IPR050204">
    <property type="entry name" value="AraC_XylS_family_regulators"/>
</dbReference>
<dbReference type="SMART" id="SM00342">
    <property type="entry name" value="HTH_ARAC"/>
    <property type="match status" value="1"/>
</dbReference>
<evidence type="ECO:0000259" key="4">
    <source>
        <dbReference type="PROSITE" id="PS01124"/>
    </source>
</evidence>
<comment type="caution">
    <text evidence="5">The sequence shown here is derived from an EMBL/GenBank/DDBJ whole genome shotgun (WGS) entry which is preliminary data.</text>
</comment>
<keyword evidence="2" id="KW-0238">DNA-binding</keyword>
<dbReference type="Pfam" id="PF14525">
    <property type="entry name" value="AraC_binding_2"/>
    <property type="match status" value="1"/>
</dbReference>
<organism evidence="5 6">
    <name type="scientific">Streptomyces atriruber</name>
    <dbReference type="NCBI Taxonomy" id="545121"/>
    <lineage>
        <taxon>Bacteria</taxon>
        <taxon>Bacillati</taxon>
        <taxon>Actinomycetota</taxon>
        <taxon>Actinomycetes</taxon>
        <taxon>Kitasatosporales</taxon>
        <taxon>Streptomycetaceae</taxon>
        <taxon>Streptomyces</taxon>
    </lineage>
</organism>
<evidence type="ECO:0000256" key="3">
    <source>
        <dbReference type="ARBA" id="ARBA00023163"/>
    </source>
</evidence>
<keyword evidence="6" id="KW-1185">Reference proteome</keyword>
<feature type="domain" description="HTH araC/xylS-type" evidence="4">
    <location>
        <begin position="233"/>
        <end position="334"/>
    </location>
</feature>
<evidence type="ECO:0000256" key="2">
    <source>
        <dbReference type="ARBA" id="ARBA00023125"/>
    </source>
</evidence>
<evidence type="ECO:0000313" key="6">
    <source>
        <dbReference type="Proteomes" id="UP001551176"/>
    </source>
</evidence>
<dbReference type="Pfam" id="PF12833">
    <property type="entry name" value="HTH_18"/>
    <property type="match status" value="1"/>
</dbReference>
<proteinExistence type="predicted"/>
<accession>A0ABV3BH16</accession>
<sequence length="345" mass="37809">MPTLHEAAGEEKNGPEAVFSVNTDVLPARDRFNWWVDMVGNEVVPVTVRSPHALTFNGRADFVELPESQVQAFSFSPMTARRSPLQIRRSDPEACFLILARGGPIRLEQGRNIACLGAGDMSLYSTSHPLLCDFLDHGRQTRLTLMRLPRSVLPVADDGAHRLLAASLSARTGAARLLAPYLNGLPEAARGCGPRELDRIGRIGLDLVSTVLAAQLGVPDVLPAETRKAVLLARIDAFIDHHLGDPELRPSAVAAAHHISLRTLHALFRGRPETVAASIRRRRLERCHAELSDPALRHRTVAEIAARWGFRHPADFSRLFRTVHGVPPSAVRPRARDAKDACADC</sequence>
<dbReference type="InterPro" id="IPR009057">
    <property type="entry name" value="Homeodomain-like_sf"/>
</dbReference>
<dbReference type="EMBL" id="JBEYXV010000003">
    <property type="protein sequence ID" value="MEU6820296.1"/>
    <property type="molecule type" value="Genomic_DNA"/>
</dbReference>
<evidence type="ECO:0000313" key="5">
    <source>
        <dbReference type="EMBL" id="MEU6820296.1"/>
    </source>
</evidence>
<dbReference type="Proteomes" id="UP001551176">
    <property type="component" value="Unassembled WGS sequence"/>
</dbReference>
<reference evidence="5 6" key="1">
    <citation type="submission" date="2024-06" db="EMBL/GenBank/DDBJ databases">
        <title>The Natural Products Discovery Center: Release of the First 8490 Sequenced Strains for Exploring Actinobacteria Biosynthetic Diversity.</title>
        <authorList>
            <person name="Kalkreuter E."/>
            <person name="Kautsar S.A."/>
            <person name="Yang D."/>
            <person name="Bader C.D."/>
            <person name="Teijaro C.N."/>
            <person name="Fluegel L."/>
            <person name="Davis C.M."/>
            <person name="Simpson J.R."/>
            <person name="Lauterbach L."/>
            <person name="Steele A.D."/>
            <person name="Gui C."/>
            <person name="Meng S."/>
            <person name="Li G."/>
            <person name="Viehrig K."/>
            <person name="Ye F."/>
            <person name="Su P."/>
            <person name="Kiefer A.F."/>
            <person name="Nichols A."/>
            <person name="Cepeda A.J."/>
            <person name="Yan W."/>
            <person name="Fan B."/>
            <person name="Jiang Y."/>
            <person name="Adhikari A."/>
            <person name="Zheng C.-J."/>
            <person name="Schuster L."/>
            <person name="Cowan T.M."/>
            <person name="Smanski M.J."/>
            <person name="Chevrette M.G."/>
            <person name="De Carvalho L.P.S."/>
            <person name="Shen B."/>
        </authorList>
    </citation>
    <scope>NUCLEOTIDE SEQUENCE [LARGE SCALE GENOMIC DNA]</scope>
    <source>
        <strain evidence="5 6">NPDC046838</strain>
    </source>
</reference>
<keyword evidence="1" id="KW-0805">Transcription regulation</keyword>